<dbReference type="Pfam" id="PF00294">
    <property type="entry name" value="PfkB"/>
    <property type="match status" value="1"/>
</dbReference>
<sequence length="309" mass="34183">MSALICGSFAYDTIMVFPGHFKNEILPDKVHILNVSFLVPQMRREFGGCAGNIAYNLKLLGGEPLPMGTVGNDFERYAAWMDQNGVCRDYVKLVPDAYTAQAYITTDLDDNQITAFHPGAMNFSHTQDVPAGVKIGTVSPDGRDGMLLHARQFAEAGIPFIFDPGQGLPMFGGEELRDFIAKASYVAVNDYEAELLMERTGWTLRQIAGHLDALIVTRGGKGSHIITPKKQYEIPCAEAGSLTDPTGCGDAFRAGLLYGLQSGKDWETTGRIASLMGAYNIERPGTQNHRFTLDEFRERFREEFRYDFA</sequence>
<proteinExistence type="predicted"/>
<evidence type="ECO:0000256" key="2">
    <source>
        <dbReference type="ARBA" id="ARBA00022777"/>
    </source>
</evidence>
<name>A0A2S5TBM1_9GAMM</name>
<dbReference type="OrthoDB" id="9779730at2"/>
<gene>
    <name evidence="4" type="ORF">C3942_18730</name>
</gene>
<dbReference type="Gene3D" id="3.40.1190.20">
    <property type="match status" value="1"/>
</dbReference>
<comment type="caution">
    <text evidence="4">The sequence shown here is derived from an EMBL/GenBank/DDBJ whole genome shotgun (WGS) entry which is preliminary data.</text>
</comment>
<dbReference type="RefSeq" id="WP_104231901.1">
    <property type="nucleotide sequence ID" value="NZ_PSNW01000013.1"/>
</dbReference>
<keyword evidence="5" id="KW-1185">Reference proteome</keyword>
<dbReference type="GO" id="GO:0016301">
    <property type="term" value="F:kinase activity"/>
    <property type="evidence" value="ECO:0007669"/>
    <property type="project" value="UniProtKB-KW"/>
</dbReference>
<dbReference type="PROSITE" id="PS00583">
    <property type="entry name" value="PFKB_KINASES_1"/>
    <property type="match status" value="1"/>
</dbReference>
<dbReference type="Proteomes" id="UP000238220">
    <property type="component" value="Unassembled WGS sequence"/>
</dbReference>
<dbReference type="InterPro" id="IPR011611">
    <property type="entry name" value="PfkB_dom"/>
</dbReference>
<dbReference type="CDD" id="cd01942">
    <property type="entry name" value="ribokinase_group_A"/>
    <property type="match status" value="1"/>
</dbReference>
<dbReference type="EMBL" id="PSNW01000013">
    <property type="protein sequence ID" value="PPE72352.1"/>
    <property type="molecule type" value="Genomic_DNA"/>
</dbReference>
<evidence type="ECO:0000259" key="3">
    <source>
        <dbReference type="Pfam" id="PF00294"/>
    </source>
</evidence>
<dbReference type="InterPro" id="IPR029056">
    <property type="entry name" value="Ribokinase-like"/>
</dbReference>
<evidence type="ECO:0000256" key="1">
    <source>
        <dbReference type="ARBA" id="ARBA00022679"/>
    </source>
</evidence>
<keyword evidence="1" id="KW-0808">Transferase</keyword>
<reference evidence="4 5" key="1">
    <citation type="submission" date="2018-02" db="EMBL/GenBank/DDBJ databases">
        <title>Genome sequencing of Solimonas sp. HR-BB.</title>
        <authorList>
            <person name="Lee Y."/>
            <person name="Jeon C.O."/>
        </authorList>
    </citation>
    <scope>NUCLEOTIDE SEQUENCE [LARGE SCALE GENOMIC DNA]</scope>
    <source>
        <strain evidence="4 5">HR-BB</strain>
    </source>
</reference>
<keyword evidence="2 4" id="KW-0418">Kinase</keyword>
<dbReference type="PANTHER" id="PTHR10584:SF166">
    <property type="entry name" value="RIBOKINASE"/>
    <property type="match status" value="1"/>
</dbReference>
<feature type="domain" description="Carbohydrate kinase PfkB" evidence="3">
    <location>
        <begin position="35"/>
        <end position="288"/>
    </location>
</feature>
<dbReference type="PANTHER" id="PTHR10584">
    <property type="entry name" value="SUGAR KINASE"/>
    <property type="match status" value="1"/>
</dbReference>
<evidence type="ECO:0000313" key="4">
    <source>
        <dbReference type="EMBL" id="PPE72352.1"/>
    </source>
</evidence>
<dbReference type="InterPro" id="IPR002173">
    <property type="entry name" value="Carboh/pur_kinase_PfkB_CS"/>
</dbReference>
<dbReference type="AlphaFoldDB" id="A0A2S5TBM1"/>
<accession>A0A2S5TBM1</accession>
<dbReference type="SUPFAM" id="SSF53613">
    <property type="entry name" value="Ribokinase-like"/>
    <property type="match status" value="1"/>
</dbReference>
<organism evidence="4 5">
    <name type="scientific">Solimonas fluminis</name>
    <dbReference type="NCBI Taxonomy" id="2086571"/>
    <lineage>
        <taxon>Bacteria</taxon>
        <taxon>Pseudomonadati</taxon>
        <taxon>Pseudomonadota</taxon>
        <taxon>Gammaproteobacteria</taxon>
        <taxon>Nevskiales</taxon>
        <taxon>Nevskiaceae</taxon>
        <taxon>Solimonas</taxon>
    </lineage>
</organism>
<evidence type="ECO:0000313" key="5">
    <source>
        <dbReference type="Proteomes" id="UP000238220"/>
    </source>
</evidence>
<protein>
    <submittedName>
        <fullName evidence="4">Carbohydrate kinase family protein</fullName>
    </submittedName>
</protein>